<name>A0A6N4QXB6_BLAVI</name>
<feature type="region of interest" description="Disordered" evidence="1">
    <location>
        <begin position="53"/>
        <end position="137"/>
    </location>
</feature>
<protein>
    <submittedName>
        <fullName evidence="2">Uncharacterized protein</fullName>
    </submittedName>
</protein>
<evidence type="ECO:0000256" key="1">
    <source>
        <dbReference type="SAM" id="MobiDB-lite"/>
    </source>
</evidence>
<dbReference type="Proteomes" id="UP000320948">
    <property type="component" value="Unassembled WGS sequence"/>
</dbReference>
<organism evidence="2 3">
    <name type="scientific">Blastochloris viridis</name>
    <name type="common">Rhodopseudomonas viridis</name>
    <dbReference type="NCBI Taxonomy" id="1079"/>
    <lineage>
        <taxon>Bacteria</taxon>
        <taxon>Pseudomonadati</taxon>
        <taxon>Pseudomonadota</taxon>
        <taxon>Alphaproteobacteria</taxon>
        <taxon>Hyphomicrobiales</taxon>
        <taxon>Blastochloridaceae</taxon>
        <taxon>Blastochloris</taxon>
    </lineage>
</organism>
<feature type="compositionally biased region" description="Low complexity" evidence="1">
    <location>
        <begin position="91"/>
        <end position="104"/>
    </location>
</feature>
<feature type="region of interest" description="Disordered" evidence="1">
    <location>
        <begin position="1"/>
        <end position="24"/>
    </location>
</feature>
<reference evidence="2 3" key="1">
    <citation type="journal article" date="2017" name="Nat. Commun.">
        <title>In situ click chemistry generation of cyclooxygenase-2 inhibitors.</title>
        <authorList>
            <person name="Bhardwaj A."/>
            <person name="Kaur J."/>
            <person name="Wuest M."/>
            <person name="Wuest F."/>
        </authorList>
    </citation>
    <scope>NUCLEOTIDE SEQUENCE [LARGE SCALE GENOMIC DNA]</scope>
    <source>
        <strain evidence="2">S2_018_000_R2_106</strain>
    </source>
</reference>
<feature type="compositionally biased region" description="Basic and acidic residues" evidence="1">
    <location>
        <begin position="1"/>
        <end position="11"/>
    </location>
</feature>
<dbReference type="AlphaFoldDB" id="A0A6N4QXB6"/>
<feature type="non-terminal residue" evidence="2">
    <location>
        <position position="209"/>
    </location>
</feature>
<evidence type="ECO:0000313" key="2">
    <source>
        <dbReference type="EMBL" id="TKW60307.1"/>
    </source>
</evidence>
<accession>A0A6N4QXB6</accession>
<sequence>MQEEGRNEIPDSHTAVDTSEAESPVVANMNVKAEESVEFNTTVDAEIGVVQATPTTVASQETAEVEELHSIPEVREIEESNSSYPADQQATVEITETESQTTIQGDLPVSEDLPEESGADMNSREDNINSASAIEENQRISVNSSVYPSLHGGESEALYLHIDEEYVQPDPDSFLDFDPCGVDVDFYGYEYHENVRQQRREAEGVGSAN</sequence>
<proteinExistence type="predicted"/>
<comment type="caution">
    <text evidence="2">The sequence shown here is derived from an EMBL/GenBank/DDBJ whole genome shotgun (WGS) entry which is preliminary data.</text>
</comment>
<feature type="compositionally biased region" description="Basic and acidic residues" evidence="1">
    <location>
        <begin position="66"/>
        <end position="78"/>
    </location>
</feature>
<feature type="compositionally biased region" description="Polar residues" evidence="1">
    <location>
        <begin position="80"/>
        <end position="90"/>
    </location>
</feature>
<feature type="compositionally biased region" description="Polar residues" evidence="1">
    <location>
        <begin position="53"/>
        <end position="62"/>
    </location>
</feature>
<dbReference type="EMBL" id="VAFM01000004">
    <property type="protein sequence ID" value="TKW60307.1"/>
    <property type="molecule type" value="Genomic_DNA"/>
</dbReference>
<evidence type="ECO:0000313" key="3">
    <source>
        <dbReference type="Proteomes" id="UP000320948"/>
    </source>
</evidence>
<gene>
    <name evidence="2" type="ORF">DI628_08905</name>
</gene>